<accession>A0A7M5WQ53</accession>
<dbReference type="SUPFAM" id="SSF55797">
    <property type="entry name" value="PR-1-like"/>
    <property type="match status" value="1"/>
</dbReference>
<dbReference type="PANTHER" id="PTHR10334">
    <property type="entry name" value="CYSTEINE-RICH SECRETORY PROTEIN-RELATED"/>
    <property type="match status" value="1"/>
</dbReference>
<protein>
    <recommendedName>
        <fullName evidence="2">SCP domain-containing protein</fullName>
    </recommendedName>
</protein>
<dbReference type="AlphaFoldDB" id="A0A7M5WQ53"/>
<evidence type="ECO:0000256" key="1">
    <source>
        <dbReference type="SAM" id="MobiDB-lite"/>
    </source>
</evidence>
<sequence>MCNTKPKSETTTTTNNNTQNLDDFQRQLLESHNKRRHEHGVSPLEWDNTLAAEAQAWADKLAREENLYHSSVDVRHHLGENLANNNRKIFTGEDATEQWYGEIKNFDYEHSDHFEVQTGHFTQVVWKHSKKVGAAMATSQSGKHYVCARYDPPGNMRGVFERNLQLMEDVEEEVVEEDGTVERKMVKRLKRRLNDPLKDKTLGVIQHSNTLEIEDEGRVSFDHVYEEAKETGVDDGLLRQTASVNTKGAPPKRTQPAYADNDYFKPGKNYSVTHNIYGF</sequence>
<keyword evidence="4" id="KW-1185">Reference proteome</keyword>
<dbReference type="FunFam" id="3.40.33.10:FF:000002">
    <property type="entry name" value="Golgi-associated plant pathogenesis-related protein 1"/>
    <property type="match status" value="1"/>
</dbReference>
<feature type="domain" description="SCP" evidence="2">
    <location>
        <begin position="23"/>
        <end position="158"/>
    </location>
</feature>
<dbReference type="SMART" id="SM00198">
    <property type="entry name" value="SCP"/>
    <property type="match status" value="1"/>
</dbReference>
<dbReference type="EnsemblMetazoa" id="CLYHEMT000581.1">
    <property type="protein sequence ID" value="CLYHEMP000581.1"/>
    <property type="gene ID" value="CLYHEMG000581"/>
</dbReference>
<name>A0A7M5WQ53_9CNID</name>
<dbReference type="PROSITE" id="PS01009">
    <property type="entry name" value="CRISP_1"/>
    <property type="match status" value="1"/>
</dbReference>
<dbReference type="InterPro" id="IPR034113">
    <property type="entry name" value="SCP_GAPR1-like"/>
</dbReference>
<dbReference type="InterPro" id="IPR018244">
    <property type="entry name" value="Allrgn_V5/Tpx1_CS"/>
</dbReference>
<dbReference type="GO" id="GO:0005576">
    <property type="term" value="C:extracellular region"/>
    <property type="evidence" value="ECO:0007669"/>
    <property type="project" value="InterPro"/>
</dbReference>
<dbReference type="OrthoDB" id="5912995at2759"/>
<dbReference type="CDD" id="cd05382">
    <property type="entry name" value="CAP_GAPR1-like"/>
    <property type="match status" value="1"/>
</dbReference>
<reference evidence="3" key="1">
    <citation type="submission" date="2021-01" db="UniProtKB">
        <authorList>
            <consortium name="EnsemblMetazoa"/>
        </authorList>
    </citation>
    <scope>IDENTIFICATION</scope>
</reference>
<dbReference type="Gene3D" id="3.40.33.10">
    <property type="entry name" value="CAP"/>
    <property type="match status" value="1"/>
</dbReference>
<dbReference type="RefSeq" id="XP_066912932.1">
    <property type="nucleotide sequence ID" value="XM_067056831.1"/>
</dbReference>
<dbReference type="Pfam" id="PF00188">
    <property type="entry name" value="CAP"/>
    <property type="match status" value="1"/>
</dbReference>
<proteinExistence type="predicted"/>
<evidence type="ECO:0000313" key="3">
    <source>
        <dbReference type="EnsemblMetazoa" id="CLYHEMP000581.1"/>
    </source>
</evidence>
<dbReference type="InterPro" id="IPR035940">
    <property type="entry name" value="CAP_sf"/>
</dbReference>
<dbReference type="PRINTS" id="PR00837">
    <property type="entry name" value="V5TPXLIKE"/>
</dbReference>
<dbReference type="InterPro" id="IPR002413">
    <property type="entry name" value="V5_allergen-like"/>
</dbReference>
<evidence type="ECO:0000259" key="2">
    <source>
        <dbReference type="SMART" id="SM00198"/>
    </source>
</evidence>
<dbReference type="PRINTS" id="PR00838">
    <property type="entry name" value="V5ALLERGEN"/>
</dbReference>
<dbReference type="Proteomes" id="UP000594262">
    <property type="component" value="Unplaced"/>
</dbReference>
<feature type="region of interest" description="Disordered" evidence="1">
    <location>
        <begin position="1"/>
        <end position="22"/>
    </location>
</feature>
<dbReference type="InterPro" id="IPR014044">
    <property type="entry name" value="CAP_dom"/>
</dbReference>
<dbReference type="InterPro" id="IPR001283">
    <property type="entry name" value="CRISP-related"/>
</dbReference>
<dbReference type="GeneID" id="136800211"/>
<organism evidence="3 4">
    <name type="scientific">Clytia hemisphaerica</name>
    <dbReference type="NCBI Taxonomy" id="252671"/>
    <lineage>
        <taxon>Eukaryota</taxon>
        <taxon>Metazoa</taxon>
        <taxon>Cnidaria</taxon>
        <taxon>Hydrozoa</taxon>
        <taxon>Hydroidolina</taxon>
        <taxon>Leptothecata</taxon>
        <taxon>Obeliida</taxon>
        <taxon>Clytiidae</taxon>
        <taxon>Clytia</taxon>
    </lineage>
</organism>
<evidence type="ECO:0000313" key="4">
    <source>
        <dbReference type="Proteomes" id="UP000594262"/>
    </source>
</evidence>